<feature type="compositionally biased region" description="Basic and acidic residues" evidence="1">
    <location>
        <begin position="107"/>
        <end position="118"/>
    </location>
</feature>
<proteinExistence type="predicted"/>
<dbReference type="Proteomes" id="UP000228380">
    <property type="component" value="Chromosome 7"/>
</dbReference>
<evidence type="ECO:0000313" key="3">
    <source>
        <dbReference type="RefSeq" id="XP_038984375.1"/>
    </source>
</evidence>
<dbReference type="AlphaFoldDB" id="A0A8B9AD35"/>
<organism evidence="2 3">
    <name type="scientific">Phoenix dactylifera</name>
    <name type="common">Date palm</name>
    <dbReference type="NCBI Taxonomy" id="42345"/>
    <lineage>
        <taxon>Eukaryota</taxon>
        <taxon>Viridiplantae</taxon>
        <taxon>Streptophyta</taxon>
        <taxon>Embryophyta</taxon>
        <taxon>Tracheophyta</taxon>
        <taxon>Spermatophyta</taxon>
        <taxon>Magnoliopsida</taxon>
        <taxon>Liliopsida</taxon>
        <taxon>Arecaceae</taxon>
        <taxon>Coryphoideae</taxon>
        <taxon>Phoeniceae</taxon>
        <taxon>Phoenix</taxon>
    </lineage>
</organism>
<dbReference type="KEGG" id="pda:103706528"/>
<gene>
    <name evidence="3" type="primary">LOC103706528</name>
</gene>
<feature type="compositionally biased region" description="Basic and acidic residues" evidence="1">
    <location>
        <begin position="80"/>
        <end position="91"/>
    </location>
</feature>
<feature type="compositionally biased region" description="Gly residues" evidence="1">
    <location>
        <begin position="119"/>
        <end position="133"/>
    </location>
</feature>
<name>A0A8B9AD35_PHODC</name>
<reference evidence="3" key="2">
    <citation type="submission" date="2025-08" db="UniProtKB">
        <authorList>
            <consortium name="RefSeq"/>
        </authorList>
    </citation>
    <scope>IDENTIFICATION</scope>
    <source>
        <tissue evidence="3">Young leaves</tissue>
    </source>
</reference>
<accession>A0A8B9AD35</accession>
<dbReference type="GeneID" id="103706528"/>
<sequence>MVTMGTTKMEEMMEAGVRGDTDGDGGHASFFGKGRRGDCDGFGDGIDSGGDGLGGLVVPMKIVRVLMVTIHGDSGCVSCRREKGGNDDSHGDGVNGEGDGVVMKVQVGERGHDDERGNGGDGINGSGDGGGDSYGNDSMSLVREGG</sequence>
<protein>
    <submittedName>
        <fullName evidence="3">Eggshell protein 2A-like</fullName>
    </submittedName>
</protein>
<evidence type="ECO:0000313" key="2">
    <source>
        <dbReference type="Proteomes" id="UP000228380"/>
    </source>
</evidence>
<reference evidence="2" key="1">
    <citation type="journal article" date="2019" name="Nat. Commun.">
        <title>Genome-wide association mapping of date palm fruit traits.</title>
        <authorList>
            <person name="Hazzouri K.M."/>
            <person name="Gros-Balthazard M."/>
            <person name="Flowers J.M."/>
            <person name="Copetti D."/>
            <person name="Lemansour A."/>
            <person name="Lebrun M."/>
            <person name="Masmoudi K."/>
            <person name="Ferrand S."/>
            <person name="Dhar M.I."/>
            <person name="Fresquez Z.A."/>
            <person name="Rosas U."/>
            <person name="Zhang J."/>
            <person name="Talag J."/>
            <person name="Lee S."/>
            <person name="Kudrna D."/>
            <person name="Powell R.F."/>
            <person name="Leitch I.J."/>
            <person name="Krueger R.R."/>
            <person name="Wing R.A."/>
            <person name="Amiri K.M.A."/>
            <person name="Purugganan M.D."/>
        </authorList>
    </citation>
    <scope>NUCLEOTIDE SEQUENCE [LARGE SCALE GENOMIC DNA]</scope>
    <source>
        <strain evidence="2">cv. Khalas</strain>
    </source>
</reference>
<dbReference type="RefSeq" id="XP_038984375.1">
    <property type="nucleotide sequence ID" value="XM_039128447.1"/>
</dbReference>
<feature type="region of interest" description="Disordered" evidence="1">
    <location>
        <begin position="80"/>
        <end position="146"/>
    </location>
</feature>
<keyword evidence="2" id="KW-1185">Reference proteome</keyword>
<evidence type="ECO:0000256" key="1">
    <source>
        <dbReference type="SAM" id="MobiDB-lite"/>
    </source>
</evidence>